<dbReference type="InterPro" id="IPR016181">
    <property type="entry name" value="Acyl_CoA_acyltransferase"/>
</dbReference>
<dbReference type="SUPFAM" id="SSF55729">
    <property type="entry name" value="Acyl-CoA N-acyltransferases (Nat)"/>
    <property type="match status" value="1"/>
</dbReference>
<dbReference type="AlphaFoldDB" id="A0A235FFS9"/>
<comment type="caution">
    <text evidence="2">The sequence shown here is derived from an EMBL/GenBank/DDBJ whole genome shotgun (WGS) entry which is preliminary data.</text>
</comment>
<proteinExistence type="predicted"/>
<dbReference type="Pfam" id="PF00583">
    <property type="entry name" value="Acetyltransf_1"/>
    <property type="match status" value="1"/>
</dbReference>
<sequence length="154" mass="17421">MKTELKLYSSKYFAGLRDFYLPEEQLQFTALPSDMLEATNEKHPIVIACEEQPVGFFVLHSSSRVQEYTDNSDGMLLTAFSINYPEQGKGYASDGLKQLRLLTLNQFPSCNEIVLAVNKRNIPAQKLYIKSGFQDTGRRKMGSIGEQLIMSKNV</sequence>
<evidence type="ECO:0000313" key="2">
    <source>
        <dbReference type="EMBL" id="OYD59787.1"/>
    </source>
</evidence>
<keyword evidence="3" id="KW-1185">Reference proteome</keyword>
<dbReference type="Gene3D" id="3.40.630.30">
    <property type="match status" value="1"/>
</dbReference>
<evidence type="ECO:0000259" key="1">
    <source>
        <dbReference type="PROSITE" id="PS51186"/>
    </source>
</evidence>
<organism evidence="2 3">
    <name type="scientific">Fictibacillus aquaticus</name>
    <dbReference type="NCBI Taxonomy" id="2021314"/>
    <lineage>
        <taxon>Bacteria</taxon>
        <taxon>Bacillati</taxon>
        <taxon>Bacillota</taxon>
        <taxon>Bacilli</taxon>
        <taxon>Bacillales</taxon>
        <taxon>Fictibacillaceae</taxon>
        <taxon>Fictibacillus</taxon>
    </lineage>
</organism>
<feature type="domain" description="N-acetyltransferase" evidence="1">
    <location>
        <begin position="3"/>
        <end position="154"/>
    </location>
</feature>
<reference evidence="2 3" key="1">
    <citation type="submission" date="2017-07" db="EMBL/GenBank/DDBJ databases">
        <title>Fictibacillus sp. nov. GDSW-R2A3 Genome sequencing and assembly.</title>
        <authorList>
            <person name="Mayilraj S."/>
        </authorList>
    </citation>
    <scope>NUCLEOTIDE SEQUENCE [LARGE SCALE GENOMIC DNA]</scope>
    <source>
        <strain evidence="2 3">GDSW-R2A3</strain>
    </source>
</reference>
<dbReference type="InterPro" id="IPR000182">
    <property type="entry name" value="GNAT_dom"/>
</dbReference>
<dbReference type="OrthoDB" id="66776at2"/>
<gene>
    <name evidence="2" type="ORF">CGZ90_01545</name>
</gene>
<keyword evidence="2" id="KW-0808">Transferase</keyword>
<accession>A0A235FFS9</accession>
<dbReference type="PROSITE" id="PS51186">
    <property type="entry name" value="GNAT"/>
    <property type="match status" value="1"/>
</dbReference>
<dbReference type="GO" id="GO:0016747">
    <property type="term" value="F:acyltransferase activity, transferring groups other than amino-acyl groups"/>
    <property type="evidence" value="ECO:0007669"/>
    <property type="project" value="InterPro"/>
</dbReference>
<dbReference type="EMBL" id="NOII01000001">
    <property type="protein sequence ID" value="OYD59787.1"/>
    <property type="molecule type" value="Genomic_DNA"/>
</dbReference>
<dbReference type="Proteomes" id="UP000215059">
    <property type="component" value="Unassembled WGS sequence"/>
</dbReference>
<evidence type="ECO:0000313" key="3">
    <source>
        <dbReference type="Proteomes" id="UP000215059"/>
    </source>
</evidence>
<protein>
    <submittedName>
        <fullName evidence="2">GNAT family N-acetyltransferase</fullName>
    </submittedName>
</protein>
<name>A0A235FFS9_9BACL</name>